<feature type="compositionally biased region" description="Basic and acidic residues" evidence="1">
    <location>
        <begin position="82"/>
        <end position="93"/>
    </location>
</feature>
<dbReference type="GeneID" id="36590989"/>
<feature type="compositionally biased region" description="Basic and acidic residues" evidence="1">
    <location>
        <begin position="175"/>
        <end position="186"/>
    </location>
</feature>
<reference evidence="2 3" key="1">
    <citation type="submission" date="2016-04" db="EMBL/GenBank/DDBJ databases">
        <title>A degradative enzymes factory behind the ericoid mycorrhizal symbiosis.</title>
        <authorList>
            <consortium name="DOE Joint Genome Institute"/>
            <person name="Martino E."/>
            <person name="Morin E."/>
            <person name="Grelet G."/>
            <person name="Kuo A."/>
            <person name="Kohler A."/>
            <person name="Daghino S."/>
            <person name="Barry K."/>
            <person name="Choi C."/>
            <person name="Cichocki N."/>
            <person name="Clum A."/>
            <person name="Copeland A."/>
            <person name="Hainaut M."/>
            <person name="Haridas S."/>
            <person name="Labutti K."/>
            <person name="Lindquist E."/>
            <person name="Lipzen A."/>
            <person name="Khouja H.-R."/>
            <person name="Murat C."/>
            <person name="Ohm R."/>
            <person name="Olson A."/>
            <person name="Spatafora J."/>
            <person name="Veneault-Fourrey C."/>
            <person name="Henrissat B."/>
            <person name="Grigoriev I."/>
            <person name="Martin F."/>
            <person name="Perotto S."/>
        </authorList>
    </citation>
    <scope>NUCLEOTIDE SEQUENCE [LARGE SCALE GENOMIC DNA]</scope>
    <source>
        <strain evidence="2 3">E</strain>
    </source>
</reference>
<evidence type="ECO:0000256" key="1">
    <source>
        <dbReference type="SAM" id="MobiDB-lite"/>
    </source>
</evidence>
<keyword evidence="3" id="KW-1185">Reference proteome</keyword>
<accession>A0A2J6TEF3</accession>
<name>A0A2J6TEF3_9HELO</name>
<protein>
    <submittedName>
        <fullName evidence="2">Uncharacterized protein</fullName>
    </submittedName>
</protein>
<dbReference type="InterPro" id="IPR024526">
    <property type="entry name" value="DUF3807"/>
</dbReference>
<dbReference type="Pfam" id="PF12720">
    <property type="entry name" value="DUF3807"/>
    <property type="match status" value="1"/>
</dbReference>
<dbReference type="RefSeq" id="XP_024738286.1">
    <property type="nucleotide sequence ID" value="XM_024882912.1"/>
</dbReference>
<feature type="compositionally biased region" description="Acidic residues" evidence="1">
    <location>
        <begin position="118"/>
        <end position="134"/>
    </location>
</feature>
<proteinExistence type="predicted"/>
<gene>
    <name evidence="2" type="ORF">K444DRAFT_628426</name>
</gene>
<dbReference type="AlphaFoldDB" id="A0A2J6TEF3"/>
<dbReference type="PANTHER" id="PTHR40642:SF1">
    <property type="entry name" value="YALI0F31295P"/>
    <property type="match status" value="1"/>
</dbReference>
<dbReference type="EMBL" id="KZ613786">
    <property type="protein sequence ID" value="PMD61382.1"/>
    <property type="molecule type" value="Genomic_DNA"/>
</dbReference>
<evidence type="ECO:0000313" key="2">
    <source>
        <dbReference type="EMBL" id="PMD61382.1"/>
    </source>
</evidence>
<evidence type="ECO:0000313" key="3">
    <source>
        <dbReference type="Proteomes" id="UP000235371"/>
    </source>
</evidence>
<sequence>MAAPTVSPEDLAAFHATHFSTSSTTHFVEQFLGPVEEEEYLEDLEDDGLGYYEDGTKRTLTDEQIAIFRHSEIQALLRDRRHAAEAKQDKEDNQTEENSPKVQIEGILVQEAVVEEQVQGEEMLEDGELDEEAETPTTEMPSSSPATKGKKSKKRGKEAQKTETAKQKSFFKQHIKPDLRKRTWDKVDTGLESLDYDEGDSSAASTRLIQRRRISYDDD</sequence>
<feature type="compositionally biased region" description="Basic and acidic residues" evidence="1">
    <location>
        <begin position="157"/>
        <end position="166"/>
    </location>
</feature>
<organism evidence="2 3">
    <name type="scientific">Hyaloscypha bicolor E</name>
    <dbReference type="NCBI Taxonomy" id="1095630"/>
    <lineage>
        <taxon>Eukaryota</taxon>
        <taxon>Fungi</taxon>
        <taxon>Dikarya</taxon>
        <taxon>Ascomycota</taxon>
        <taxon>Pezizomycotina</taxon>
        <taxon>Leotiomycetes</taxon>
        <taxon>Helotiales</taxon>
        <taxon>Hyaloscyphaceae</taxon>
        <taxon>Hyaloscypha</taxon>
        <taxon>Hyaloscypha bicolor</taxon>
    </lineage>
</organism>
<dbReference type="STRING" id="1095630.A0A2J6TEF3"/>
<dbReference type="Proteomes" id="UP000235371">
    <property type="component" value="Unassembled WGS sequence"/>
</dbReference>
<dbReference type="InParanoid" id="A0A2J6TEF3"/>
<dbReference type="OrthoDB" id="5422320at2759"/>
<feature type="region of interest" description="Disordered" evidence="1">
    <location>
        <begin position="79"/>
        <end position="186"/>
    </location>
</feature>
<dbReference type="PANTHER" id="PTHR40642">
    <property type="entry name" value="YALI0F31295P"/>
    <property type="match status" value="1"/>
</dbReference>